<feature type="transmembrane region" description="Helical" evidence="5">
    <location>
        <begin position="45"/>
        <end position="65"/>
    </location>
</feature>
<feature type="transmembrane region" description="Helical" evidence="5">
    <location>
        <begin position="184"/>
        <end position="204"/>
    </location>
</feature>
<dbReference type="GO" id="GO:1902201">
    <property type="term" value="P:negative regulation of bacterial-type flagellum-dependent cell motility"/>
    <property type="evidence" value="ECO:0007669"/>
    <property type="project" value="TreeGrafter"/>
</dbReference>
<dbReference type="FunFam" id="3.30.70.270:FF:000001">
    <property type="entry name" value="Diguanylate cyclase domain protein"/>
    <property type="match status" value="1"/>
</dbReference>
<comment type="cofactor">
    <cofactor evidence="1">
        <name>Mg(2+)</name>
        <dbReference type="ChEBI" id="CHEBI:18420"/>
    </cofactor>
</comment>
<evidence type="ECO:0000313" key="8">
    <source>
        <dbReference type="Proteomes" id="UP000501237"/>
    </source>
</evidence>
<keyword evidence="5" id="KW-0472">Membrane</keyword>
<protein>
    <recommendedName>
        <fullName evidence="3">diguanylate cyclase</fullName>
        <ecNumber evidence="3">2.7.7.65</ecNumber>
    </recommendedName>
</protein>
<accession>A0A679GS90</accession>
<dbReference type="Gene3D" id="3.30.70.270">
    <property type="match status" value="1"/>
</dbReference>
<dbReference type="KEGG" id="poj:PtoMrB4_29110"/>
<dbReference type="EMBL" id="AP022642">
    <property type="protein sequence ID" value="BCA28934.1"/>
    <property type="molecule type" value="Genomic_DNA"/>
</dbReference>
<reference evidence="7 8" key="1">
    <citation type="journal article" date="2020" name="Microbiol. Resour. Announc.">
        <title>Complete genome sequence of Pseudomonas otitidis strain MrB4, isolated from Lake Biwa in Japan.</title>
        <authorList>
            <person name="Miyazaki K."/>
            <person name="Hase E."/>
            <person name="Maruya T."/>
        </authorList>
    </citation>
    <scope>NUCLEOTIDE SEQUENCE [LARGE SCALE GENOMIC DNA]</scope>
    <source>
        <strain evidence="7 8">MrB4</strain>
    </source>
</reference>
<dbReference type="Proteomes" id="UP000501237">
    <property type="component" value="Chromosome"/>
</dbReference>
<dbReference type="CDD" id="cd01949">
    <property type="entry name" value="GGDEF"/>
    <property type="match status" value="1"/>
</dbReference>
<evidence type="ECO:0000313" key="7">
    <source>
        <dbReference type="EMBL" id="BCA28934.1"/>
    </source>
</evidence>
<dbReference type="AlphaFoldDB" id="A0A679GS90"/>
<organism evidence="7 8">
    <name type="scientific">Metapseudomonas otitidis</name>
    <dbReference type="NCBI Taxonomy" id="319939"/>
    <lineage>
        <taxon>Bacteria</taxon>
        <taxon>Pseudomonadati</taxon>
        <taxon>Pseudomonadota</taxon>
        <taxon>Gammaproteobacteria</taxon>
        <taxon>Pseudomonadales</taxon>
        <taxon>Pseudomonadaceae</taxon>
        <taxon>Metapseudomonas</taxon>
    </lineage>
</organism>
<dbReference type="EC" id="2.7.7.65" evidence="3"/>
<dbReference type="InterPro" id="IPR029787">
    <property type="entry name" value="Nucleotide_cyclase"/>
</dbReference>
<dbReference type="InterPro" id="IPR043128">
    <property type="entry name" value="Rev_trsase/Diguanyl_cyclase"/>
</dbReference>
<sequence>MRDPDNEQLYQAHQGRTFMRPRFPPRLEQQYRESLTRDFLPFQKASAVVVLLVWALFMGLDLLHFDLQAGLDGWLVLLAGVRVGILLLLTGLVLQMLLRGIEAYSVRFASWVLLLVLAGGMASIFIYRIKGLYFSDGIFALLGVAAFFPLGISFRRSLLVALALFALWLLVGYPVYAAEAPEQYGSVSLVFLLSILACATGGYIRDQVKREQFLLRELLKWQSSHDPLTGLHNRRAFDQHVQTVLGLAARERASLAQLIIDLDYFKQYNDYYGHQAGDAALCAVAGVLEAFARRPLDIAARLGGEEFTLVLYDVEEAHLETVALRIVQQVRALEVPHARSAAAPVLTVSVGACLFHLPVSEALMYRRSDELLYEAKRLGRNRSCVAVEGSPVPLQEEASSALR</sequence>
<keyword evidence="5" id="KW-0812">Transmembrane</keyword>
<feature type="transmembrane region" description="Helical" evidence="5">
    <location>
        <begin position="71"/>
        <end position="94"/>
    </location>
</feature>
<dbReference type="Pfam" id="PF00990">
    <property type="entry name" value="GGDEF"/>
    <property type="match status" value="1"/>
</dbReference>
<dbReference type="PANTHER" id="PTHR45138:SF9">
    <property type="entry name" value="DIGUANYLATE CYCLASE DGCM-RELATED"/>
    <property type="match status" value="1"/>
</dbReference>
<dbReference type="PROSITE" id="PS50887">
    <property type="entry name" value="GGDEF"/>
    <property type="match status" value="1"/>
</dbReference>
<feature type="domain" description="GGDEF" evidence="6">
    <location>
        <begin position="253"/>
        <end position="388"/>
    </location>
</feature>
<dbReference type="GO" id="GO:0052621">
    <property type="term" value="F:diguanylate cyclase activity"/>
    <property type="evidence" value="ECO:0007669"/>
    <property type="project" value="UniProtKB-EC"/>
</dbReference>
<dbReference type="SUPFAM" id="SSF55073">
    <property type="entry name" value="Nucleotide cyclase"/>
    <property type="match status" value="1"/>
</dbReference>
<feature type="transmembrane region" description="Helical" evidence="5">
    <location>
        <begin position="159"/>
        <end position="178"/>
    </location>
</feature>
<dbReference type="RefSeq" id="WP_172433719.1">
    <property type="nucleotide sequence ID" value="NZ_AP022642.1"/>
</dbReference>
<keyword evidence="5" id="KW-1133">Transmembrane helix</keyword>
<evidence type="ECO:0000256" key="5">
    <source>
        <dbReference type="SAM" id="Phobius"/>
    </source>
</evidence>
<proteinExistence type="predicted"/>
<dbReference type="GO" id="GO:0005886">
    <property type="term" value="C:plasma membrane"/>
    <property type="evidence" value="ECO:0007669"/>
    <property type="project" value="UniProtKB-SubCell"/>
</dbReference>
<dbReference type="GO" id="GO:0043709">
    <property type="term" value="P:cell adhesion involved in single-species biofilm formation"/>
    <property type="evidence" value="ECO:0007669"/>
    <property type="project" value="TreeGrafter"/>
</dbReference>
<gene>
    <name evidence="7" type="ORF">PtoMrB4_29110</name>
</gene>
<dbReference type="InterPro" id="IPR000160">
    <property type="entry name" value="GGDEF_dom"/>
</dbReference>
<dbReference type="PANTHER" id="PTHR45138">
    <property type="entry name" value="REGULATORY COMPONENTS OF SENSORY TRANSDUCTION SYSTEM"/>
    <property type="match status" value="1"/>
</dbReference>
<comment type="catalytic activity">
    <reaction evidence="4">
        <text>2 GTP = 3',3'-c-di-GMP + 2 diphosphate</text>
        <dbReference type="Rhea" id="RHEA:24898"/>
        <dbReference type="ChEBI" id="CHEBI:33019"/>
        <dbReference type="ChEBI" id="CHEBI:37565"/>
        <dbReference type="ChEBI" id="CHEBI:58805"/>
        <dbReference type="EC" id="2.7.7.65"/>
    </reaction>
</comment>
<name>A0A679GS90_9GAMM</name>
<comment type="subcellular location">
    <subcellularLocation>
        <location evidence="2">Cell inner membrane</location>
    </subcellularLocation>
</comment>
<evidence type="ECO:0000256" key="3">
    <source>
        <dbReference type="ARBA" id="ARBA00012528"/>
    </source>
</evidence>
<feature type="transmembrane region" description="Helical" evidence="5">
    <location>
        <begin position="106"/>
        <end position="127"/>
    </location>
</feature>
<evidence type="ECO:0000256" key="2">
    <source>
        <dbReference type="ARBA" id="ARBA00004533"/>
    </source>
</evidence>
<evidence type="ECO:0000256" key="1">
    <source>
        <dbReference type="ARBA" id="ARBA00001946"/>
    </source>
</evidence>
<evidence type="ECO:0000256" key="4">
    <source>
        <dbReference type="ARBA" id="ARBA00034247"/>
    </source>
</evidence>
<evidence type="ECO:0000259" key="6">
    <source>
        <dbReference type="PROSITE" id="PS50887"/>
    </source>
</evidence>
<dbReference type="SMART" id="SM00267">
    <property type="entry name" value="GGDEF"/>
    <property type="match status" value="1"/>
</dbReference>
<feature type="transmembrane region" description="Helical" evidence="5">
    <location>
        <begin position="133"/>
        <end position="152"/>
    </location>
</feature>
<dbReference type="NCBIfam" id="TIGR00254">
    <property type="entry name" value="GGDEF"/>
    <property type="match status" value="1"/>
</dbReference>
<dbReference type="GeneID" id="57398127"/>
<dbReference type="InterPro" id="IPR050469">
    <property type="entry name" value="Diguanylate_Cyclase"/>
</dbReference>